<evidence type="ECO:0000313" key="4">
    <source>
        <dbReference type="Proteomes" id="UP000238605"/>
    </source>
</evidence>
<dbReference type="GO" id="GO:0016757">
    <property type="term" value="F:glycosyltransferase activity"/>
    <property type="evidence" value="ECO:0007669"/>
    <property type="project" value="InterPro"/>
</dbReference>
<evidence type="ECO:0000256" key="1">
    <source>
        <dbReference type="ARBA" id="ARBA00022679"/>
    </source>
</evidence>
<dbReference type="GO" id="GO:0009103">
    <property type="term" value="P:lipopolysaccharide biosynthetic process"/>
    <property type="evidence" value="ECO:0007669"/>
    <property type="project" value="TreeGrafter"/>
</dbReference>
<dbReference type="Gene3D" id="3.40.50.2000">
    <property type="entry name" value="Glycogen Phosphorylase B"/>
    <property type="match status" value="2"/>
</dbReference>
<feature type="domain" description="Glycosyl transferase family 1" evidence="2">
    <location>
        <begin position="224"/>
        <end position="380"/>
    </location>
</feature>
<dbReference type="SUPFAM" id="SSF53756">
    <property type="entry name" value="UDP-Glycosyltransferase/glycogen phosphorylase"/>
    <property type="match status" value="1"/>
</dbReference>
<dbReference type="PANTHER" id="PTHR46401:SF2">
    <property type="entry name" value="GLYCOSYLTRANSFERASE WBBK-RELATED"/>
    <property type="match status" value="1"/>
</dbReference>
<accession>A0A2S5SX80</accession>
<keyword evidence="1" id="KW-0808">Transferase</keyword>
<name>A0A2S5SX80_9BURK</name>
<dbReference type="Proteomes" id="UP000238605">
    <property type="component" value="Unassembled WGS sequence"/>
</dbReference>
<organism evidence="3 4">
    <name type="scientific">Caldimonas caldifontis</name>
    <dbReference type="NCBI Taxonomy" id="1452508"/>
    <lineage>
        <taxon>Bacteria</taxon>
        <taxon>Pseudomonadati</taxon>
        <taxon>Pseudomonadota</taxon>
        <taxon>Betaproteobacteria</taxon>
        <taxon>Burkholderiales</taxon>
        <taxon>Sphaerotilaceae</taxon>
        <taxon>Caldimonas</taxon>
    </lineage>
</organism>
<reference evidence="3 4" key="1">
    <citation type="submission" date="2018-02" db="EMBL/GenBank/DDBJ databases">
        <title>Reclassifiation of [Polyangium] brachysporum DSM 7029 as Guopingzhaonella breviflexa gen. nov., sp. nov., a member of the family Comamonadaceae.</title>
        <authorList>
            <person name="Tang B."/>
        </authorList>
    </citation>
    <scope>NUCLEOTIDE SEQUENCE [LARGE SCALE GENOMIC DNA]</scope>
    <source>
        <strain evidence="3 4">BCRC 80649</strain>
    </source>
</reference>
<dbReference type="EMBL" id="PSNX01000003">
    <property type="protein sequence ID" value="PPE67336.1"/>
    <property type="molecule type" value="Genomic_DNA"/>
</dbReference>
<dbReference type="Pfam" id="PF00534">
    <property type="entry name" value="Glycos_transf_1"/>
    <property type="match status" value="1"/>
</dbReference>
<keyword evidence="4" id="KW-1185">Reference proteome</keyword>
<dbReference type="OrthoDB" id="433681at2"/>
<gene>
    <name evidence="3" type="ORF">C1704_04005</name>
</gene>
<dbReference type="InterPro" id="IPR001296">
    <property type="entry name" value="Glyco_trans_1"/>
</dbReference>
<dbReference type="CDD" id="cd03809">
    <property type="entry name" value="GT4_MtfB-like"/>
    <property type="match status" value="1"/>
</dbReference>
<evidence type="ECO:0000259" key="2">
    <source>
        <dbReference type="Pfam" id="PF00534"/>
    </source>
</evidence>
<evidence type="ECO:0000313" key="3">
    <source>
        <dbReference type="EMBL" id="PPE67336.1"/>
    </source>
</evidence>
<sequence>MRIVIDLQGAQCGSRHRGIGRYSLALTQALLRLRGEHEVFVLLNGLFADTIGPLRESLAPWLDADHVRVWDAQGPVASTDPRNDVRRKLAELTREAAIAGLQPDVVLVTSFFEGFGDNATLSLGRLPCGALQAAVFYDAIPLIESKAYLSHAALDQAYRAKARALARADLLLSISESSRQEAIAHLGMAPERVVNISAAADDCFTPEPVPDALAAALRQRLGIHRPFVLCSGASDARKNHFRLLSAFAQLEPAVRAGHQLVMVGEVPNSHRRLVDRHMRDCGLRDGEVVWTGRLSDEDLRHLYVLCTLFVFPSWHEGFGLPALEAMRCGAAVIGANTTSVPEVISADWALFDPFDEAAIGARMQEMLTQPGLRARLSAHGLQQAERFSWEVTAQRALAAMEEASRSMRCPAPSVQALSSALTAQFAELNTSLARQDDQLRTGRYALSVGAARRALMLALGRRLATMTRRLRQRLGR</sequence>
<dbReference type="PANTHER" id="PTHR46401">
    <property type="entry name" value="GLYCOSYLTRANSFERASE WBBK-RELATED"/>
    <property type="match status" value="1"/>
</dbReference>
<dbReference type="AlphaFoldDB" id="A0A2S5SX80"/>
<protein>
    <recommendedName>
        <fullName evidence="2">Glycosyl transferase family 1 domain-containing protein</fullName>
    </recommendedName>
</protein>
<dbReference type="RefSeq" id="WP_104301225.1">
    <property type="nucleotide sequence ID" value="NZ_PSNX01000003.1"/>
</dbReference>
<comment type="caution">
    <text evidence="3">The sequence shown here is derived from an EMBL/GenBank/DDBJ whole genome shotgun (WGS) entry which is preliminary data.</text>
</comment>
<proteinExistence type="predicted"/>